<dbReference type="Gene3D" id="3.20.20.140">
    <property type="entry name" value="Metal-dependent hydrolases"/>
    <property type="match status" value="1"/>
</dbReference>
<dbReference type="OrthoDB" id="9775255at2"/>
<protein>
    <recommendedName>
        <fullName evidence="3 8">Histidinol-phosphatase</fullName>
        <shortName evidence="8">HolPase</shortName>
        <ecNumber evidence="3 8">3.1.3.15</ecNumber>
    </recommendedName>
</protein>
<proteinExistence type="inferred from homology"/>
<evidence type="ECO:0000256" key="7">
    <source>
        <dbReference type="ARBA" id="ARBA00049158"/>
    </source>
</evidence>
<dbReference type="RefSeq" id="WP_142508773.1">
    <property type="nucleotide sequence ID" value="NZ_SADV01000007.1"/>
</dbReference>
<evidence type="ECO:0000256" key="1">
    <source>
        <dbReference type="ARBA" id="ARBA00004970"/>
    </source>
</evidence>
<comment type="catalytic activity">
    <reaction evidence="7 8">
        <text>L-histidinol phosphate + H2O = L-histidinol + phosphate</text>
        <dbReference type="Rhea" id="RHEA:14465"/>
        <dbReference type="ChEBI" id="CHEBI:15377"/>
        <dbReference type="ChEBI" id="CHEBI:43474"/>
        <dbReference type="ChEBI" id="CHEBI:57699"/>
        <dbReference type="ChEBI" id="CHEBI:57980"/>
        <dbReference type="EC" id="3.1.3.15"/>
    </reaction>
</comment>
<gene>
    <name evidence="10" type="primary">hisJ</name>
    <name evidence="10" type="ORF">C7Y47_10665</name>
</gene>
<dbReference type="GO" id="GO:0005737">
    <property type="term" value="C:cytoplasm"/>
    <property type="evidence" value="ECO:0007669"/>
    <property type="project" value="TreeGrafter"/>
</dbReference>
<keyword evidence="6 8" id="KW-0368">Histidine biosynthesis</keyword>
<dbReference type="GO" id="GO:0000105">
    <property type="term" value="P:L-histidine biosynthetic process"/>
    <property type="evidence" value="ECO:0007669"/>
    <property type="project" value="UniProtKB-UniRule"/>
</dbReference>
<feature type="domain" description="PHP" evidence="9">
    <location>
        <begin position="4"/>
        <end position="214"/>
    </location>
</feature>
<dbReference type="PANTHER" id="PTHR21039">
    <property type="entry name" value="HISTIDINOL PHOSPHATASE-RELATED"/>
    <property type="match status" value="1"/>
</dbReference>
<evidence type="ECO:0000313" key="10">
    <source>
        <dbReference type="EMBL" id="TQR33501.1"/>
    </source>
</evidence>
<reference evidence="10 11" key="1">
    <citation type="submission" date="2018-03" db="EMBL/GenBank/DDBJ databases">
        <title>Aerobic endospore-forming bacteria genome sequencing and assembly.</title>
        <authorList>
            <person name="Cavalcante D.A."/>
            <person name="Driks A."/>
            <person name="Putonti C."/>
            <person name="De-Souza M.T."/>
        </authorList>
    </citation>
    <scope>NUCLEOTIDE SEQUENCE [LARGE SCALE GENOMIC DNA]</scope>
    <source>
        <strain evidence="10 11">SDF0037</strain>
    </source>
</reference>
<dbReference type="InterPro" id="IPR004013">
    <property type="entry name" value="PHP_dom"/>
</dbReference>
<comment type="similarity">
    <text evidence="2 8">Belongs to the PHP hydrolase family. HisK subfamily.</text>
</comment>
<dbReference type="InterPro" id="IPR016195">
    <property type="entry name" value="Pol/histidinol_Pase-like"/>
</dbReference>
<dbReference type="PANTHER" id="PTHR21039:SF0">
    <property type="entry name" value="HISTIDINOL-PHOSPHATASE"/>
    <property type="match status" value="1"/>
</dbReference>
<dbReference type="Pfam" id="PF02811">
    <property type="entry name" value="PHP"/>
    <property type="match status" value="1"/>
</dbReference>
<evidence type="ECO:0000256" key="5">
    <source>
        <dbReference type="ARBA" id="ARBA00022801"/>
    </source>
</evidence>
<dbReference type="Proteomes" id="UP000317944">
    <property type="component" value="Unassembled WGS sequence"/>
</dbReference>
<evidence type="ECO:0000313" key="11">
    <source>
        <dbReference type="Proteomes" id="UP000317944"/>
    </source>
</evidence>
<dbReference type="UniPathway" id="UPA00031">
    <property type="reaction ID" value="UER00013"/>
</dbReference>
<dbReference type="InterPro" id="IPR010140">
    <property type="entry name" value="Histidinol_P_phosphatase_HisJ"/>
</dbReference>
<comment type="pathway">
    <text evidence="1 8">Amino-acid biosynthesis; L-histidine biosynthesis; L-histidine from 5-phospho-alpha-D-ribose 1-diphosphate: step 8/9.</text>
</comment>
<dbReference type="CDD" id="cd12110">
    <property type="entry name" value="PHP_HisPPase_Hisj_like"/>
    <property type="match status" value="1"/>
</dbReference>
<evidence type="ECO:0000256" key="2">
    <source>
        <dbReference type="ARBA" id="ARBA00009152"/>
    </source>
</evidence>
<accession>A0A544UJS4</accession>
<dbReference type="NCBIfam" id="NF005996">
    <property type="entry name" value="PRK08123.1"/>
    <property type="match status" value="1"/>
</dbReference>
<dbReference type="GO" id="GO:0004401">
    <property type="term" value="F:histidinol-phosphatase activity"/>
    <property type="evidence" value="ECO:0007669"/>
    <property type="project" value="UniProtKB-UniRule"/>
</dbReference>
<evidence type="ECO:0000256" key="8">
    <source>
        <dbReference type="RuleBase" id="RU366003"/>
    </source>
</evidence>
<dbReference type="EMBL" id="SADV01000007">
    <property type="protein sequence ID" value="TQR33501.1"/>
    <property type="molecule type" value="Genomic_DNA"/>
</dbReference>
<name>A0A544UJS4_LYSSH</name>
<dbReference type="SUPFAM" id="SSF89550">
    <property type="entry name" value="PHP domain-like"/>
    <property type="match status" value="1"/>
</dbReference>
<keyword evidence="4 8" id="KW-0028">Amino-acid biosynthesis</keyword>
<keyword evidence="5 8" id="KW-0378">Hydrolase</keyword>
<dbReference type="NCBIfam" id="TIGR01856">
    <property type="entry name" value="hisJ_fam"/>
    <property type="match status" value="1"/>
</dbReference>
<dbReference type="AlphaFoldDB" id="A0A544UJS4"/>
<comment type="caution">
    <text evidence="10">The sequence shown here is derived from an EMBL/GenBank/DDBJ whole genome shotgun (WGS) entry which is preliminary data.</text>
</comment>
<sequence length="265" mass="30860">MKCDGHVHSPYCPHGTSDSFKQYIEKAISHNFTDITFTEHAPLPLNFTDPTPQQDSGMNPEFLMPYFEDLQRLQEEYAQDIRIHIGLEVDYIQGFEQETRQFLDTYGHFLDDSILSVHFLQWQNIFECIDFSPESFMAFSKKVGSIEQVYNLYYDTVLQSIKADLGQYKPKRIGHPSLIHKFQLAHKMKIDDSTRIREVLDLMKEEGYELDLNSAGLSKPYCQEPYPPFTFIDYSKSIGLPMVFGSDAHSVADLHQHYNVYFQNK</sequence>
<evidence type="ECO:0000256" key="6">
    <source>
        <dbReference type="ARBA" id="ARBA00023102"/>
    </source>
</evidence>
<dbReference type="EC" id="3.1.3.15" evidence="3 8"/>
<evidence type="ECO:0000256" key="3">
    <source>
        <dbReference type="ARBA" id="ARBA00013085"/>
    </source>
</evidence>
<organism evidence="10 11">
    <name type="scientific">Lysinibacillus sphaericus</name>
    <name type="common">Bacillus sphaericus</name>
    <dbReference type="NCBI Taxonomy" id="1421"/>
    <lineage>
        <taxon>Bacteria</taxon>
        <taxon>Bacillati</taxon>
        <taxon>Bacillota</taxon>
        <taxon>Bacilli</taxon>
        <taxon>Bacillales</taxon>
        <taxon>Bacillaceae</taxon>
        <taxon>Lysinibacillus</taxon>
    </lineage>
</organism>
<evidence type="ECO:0000256" key="4">
    <source>
        <dbReference type="ARBA" id="ARBA00022605"/>
    </source>
</evidence>
<evidence type="ECO:0000259" key="9">
    <source>
        <dbReference type="Pfam" id="PF02811"/>
    </source>
</evidence>